<dbReference type="EMBL" id="CAADRA010000048">
    <property type="protein sequence ID" value="VFT78011.1"/>
    <property type="molecule type" value="Genomic_DNA"/>
</dbReference>
<keyword evidence="13" id="KW-1185">Reference proteome</keyword>
<protein>
    <submittedName>
        <fullName evidence="12">Aste57867_787 protein</fullName>
    </submittedName>
</protein>
<dbReference type="GO" id="GO:0003677">
    <property type="term" value="F:DNA binding"/>
    <property type="evidence" value="ECO:0007669"/>
    <property type="project" value="InterPro"/>
</dbReference>
<dbReference type="GO" id="GO:0005634">
    <property type="term" value="C:nucleus"/>
    <property type="evidence" value="ECO:0007669"/>
    <property type="project" value="UniProtKB-SubCell"/>
</dbReference>
<organism evidence="12 13">
    <name type="scientific">Aphanomyces stellatus</name>
    <dbReference type="NCBI Taxonomy" id="120398"/>
    <lineage>
        <taxon>Eukaryota</taxon>
        <taxon>Sar</taxon>
        <taxon>Stramenopiles</taxon>
        <taxon>Oomycota</taxon>
        <taxon>Saprolegniomycetes</taxon>
        <taxon>Saprolegniales</taxon>
        <taxon>Verrucalvaceae</taxon>
        <taxon>Aphanomyces</taxon>
    </lineage>
</organism>
<feature type="region of interest" description="Disordered" evidence="9">
    <location>
        <begin position="96"/>
        <end position="135"/>
    </location>
</feature>
<keyword evidence="7" id="KW-0539">Nucleus</keyword>
<name>A0A485K660_9STRA</name>
<dbReference type="InterPro" id="IPR052035">
    <property type="entry name" value="ZnF_BED_domain_contain"/>
</dbReference>
<keyword evidence="6" id="KW-0804">Transcription</keyword>
<dbReference type="GO" id="GO:0008270">
    <property type="term" value="F:zinc ion binding"/>
    <property type="evidence" value="ECO:0007669"/>
    <property type="project" value="UniProtKB-KW"/>
</dbReference>
<dbReference type="SUPFAM" id="SSF53098">
    <property type="entry name" value="Ribonuclease H-like"/>
    <property type="match status" value="1"/>
</dbReference>
<accession>A0A485K660</accession>
<dbReference type="AlphaFoldDB" id="A0A485K660"/>
<keyword evidence="2" id="KW-0479">Metal-binding</keyword>
<proteinExistence type="predicted"/>
<comment type="subcellular location">
    <subcellularLocation>
        <location evidence="1">Nucleus</location>
    </subcellularLocation>
</comment>
<gene>
    <name evidence="12" type="primary">Aste57867_787</name>
    <name evidence="11" type="ORF">As57867_000786</name>
    <name evidence="12" type="ORF">ASTE57867_787</name>
</gene>
<evidence type="ECO:0000256" key="6">
    <source>
        <dbReference type="ARBA" id="ARBA00023163"/>
    </source>
</evidence>
<evidence type="ECO:0000256" key="1">
    <source>
        <dbReference type="ARBA" id="ARBA00004123"/>
    </source>
</evidence>
<dbReference type="Proteomes" id="UP000332933">
    <property type="component" value="Unassembled WGS sequence"/>
</dbReference>
<keyword evidence="4" id="KW-0862">Zinc</keyword>
<evidence type="ECO:0000256" key="4">
    <source>
        <dbReference type="ARBA" id="ARBA00022833"/>
    </source>
</evidence>
<dbReference type="InterPro" id="IPR012337">
    <property type="entry name" value="RNaseH-like_sf"/>
</dbReference>
<evidence type="ECO:0000259" key="10">
    <source>
        <dbReference type="PROSITE" id="PS50808"/>
    </source>
</evidence>
<dbReference type="PROSITE" id="PS50808">
    <property type="entry name" value="ZF_BED"/>
    <property type="match status" value="1"/>
</dbReference>
<evidence type="ECO:0000256" key="5">
    <source>
        <dbReference type="ARBA" id="ARBA00023015"/>
    </source>
</evidence>
<sequence length="817" mass="89789">MGKIETTPLHSTKHGDLRVFKLKNISRPEIWAHASLVAPGLHVTECSSKEAAQFYCHLCDDVFPHDSTRLQNLHRHMKSKHLNEIQQVGPYRFAYADSPHGAPKRKASTSSEMDDPSKRMHHVHPRGHEMHGGGSHPALPSATIVAAVPPPSSSSATTSGPIHSTLFHSRKHGPISLFKVKHINRPEIWMYVSLVAPSDVVPSSSAVGWTSRDASHFYCHLCDDCFPHDYVRSQNLHRHVKNKHRADVESYMKKLIKTSDKLKQASSSASDKAAPLVSLAVDPKQSKQCELLLADWLATSSRPLALVDDPLFRKFIHAIQHTKGEFVLPTRAALDTHVDDLVLTRRTTIAAALADSCVSFSLSAHVQRLDDSLHLAWTLHYLTPAFAWTHVPLAFTPLPSDRPSSADWLTRSLSSLLHDWHLSLQHLALVTSDMAHLHDLPVRTMPCLGRVFDAVLGHLLGPLPPSPDDLYRANPLAPHASMLATTHAVFVPLVQRLEALRQAFAGAPSAKRALDRFVQLQSGQPPLAVDCPQPWQPVYMLLHSWHHMRAGLEAYRSHHDPSPPATMIDLTLSAADWCLLDGLLFLLEPCLQVAAMLTSPHAMKPTPVVLSVLKLLVTDLGSADFFGARGLLAKYQHIVQLDHAVRPLHAARTLLHTVLATFLDDVALQWTTALHPSLAATSMAQASEAEKMQVKQRLVLECPPSSATGNKYMQQALGTSGTSSDSGVQVDHELQTYFLSVAGGIDDPLAWWRAHQASFPRLATLARKWLSMWPTAQFESLTAAPRSATIPPPEGGPRLAFLRATAPAVAAAETFIV</sequence>
<reference evidence="12 13" key="1">
    <citation type="submission" date="2019-03" db="EMBL/GenBank/DDBJ databases">
        <authorList>
            <person name="Gaulin E."/>
            <person name="Dumas B."/>
        </authorList>
    </citation>
    <scope>NUCLEOTIDE SEQUENCE [LARGE SCALE GENOMIC DNA]</scope>
    <source>
        <strain evidence="12">CBS 568.67</strain>
    </source>
</reference>
<keyword evidence="5" id="KW-0805">Transcription regulation</keyword>
<reference evidence="11" key="2">
    <citation type="submission" date="2019-06" db="EMBL/GenBank/DDBJ databases">
        <title>Genomics analysis of Aphanomyces spp. identifies a new class of oomycete effector associated with host adaptation.</title>
        <authorList>
            <person name="Gaulin E."/>
        </authorList>
    </citation>
    <scope>NUCLEOTIDE SEQUENCE</scope>
    <source>
        <strain evidence="11">CBS 578.67</strain>
    </source>
</reference>
<evidence type="ECO:0000313" key="12">
    <source>
        <dbReference type="EMBL" id="VFT78011.1"/>
    </source>
</evidence>
<dbReference type="PANTHER" id="PTHR46481">
    <property type="entry name" value="ZINC FINGER BED DOMAIN-CONTAINING PROTEIN 4"/>
    <property type="match status" value="1"/>
</dbReference>
<dbReference type="InterPro" id="IPR003656">
    <property type="entry name" value="Znf_BED"/>
</dbReference>
<evidence type="ECO:0000256" key="7">
    <source>
        <dbReference type="ARBA" id="ARBA00023242"/>
    </source>
</evidence>
<evidence type="ECO:0000256" key="2">
    <source>
        <dbReference type="ARBA" id="ARBA00022723"/>
    </source>
</evidence>
<keyword evidence="3 8" id="KW-0863">Zinc-finger</keyword>
<evidence type="ECO:0000256" key="3">
    <source>
        <dbReference type="ARBA" id="ARBA00022771"/>
    </source>
</evidence>
<evidence type="ECO:0000256" key="9">
    <source>
        <dbReference type="SAM" id="MobiDB-lite"/>
    </source>
</evidence>
<dbReference type="OrthoDB" id="1607513at2759"/>
<dbReference type="PANTHER" id="PTHR46481:SF10">
    <property type="entry name" value="ZINC FINGER BED DOMAIN-CONTAINING PROTEIN 39"/>
    <property type="match status" value="1"/>
</dbReference>
<dbReference type="EMBL" id="VJMH01000048">
    <property type="protein sequence ID" value="KAF0719788.1"/>
    <property type="molecule type" value="Genomic_DNA"/>
</dbReference>
<evidence type="ECO:0000313" key="11">
    <source>
        <dbReference type="EMBL" id="KAF0719788.1"/>
    </source>
</evidence>
<feature type="domain" description="BED-type" evidence="10">
    <location>
        <begin position="25"/>
        <end position="88"/>
    </location>
</feature>
<evidence type="ECO:0000256" key="8">
    <source>
        <dbReference type="PROSITE-ProRule" id="PRU00027"/>
    </source>
</evidence>
<evidence type="ECO:0000313" key="13">
    <source>
        <dbReference type="Proteomes" id="UP000332933"/>
    </source>
</evidence>